<dbReference type="AlphaFoldDB" id="A0AAN9UZL5"/>
<sequence length="199" mass="22098">MSPPSDTPESKNRVLYIQGLSPQATYHNIFEKLRDVGKIYSINMIKSSIRGFHSTSLGVVMWDWPATRRLAMQVEDGLLDRDGFKPEVKFTSGWFDMAVPRASHRSRVLVITGSAAVVRQESIVGLLRESIANLALDEVIVTSPTPDLTAMEIRFAGYRGQAELAYQKLTSDPRIARWATTEFGPDPCDLVPEDGSALD</sequence>
<reference evidence="1 2" key="1">
    <citation type="submission" date="2024-02" db="EMBL/GenBank/DDBJ databases">
        <title>De novo assembly and annotation of 12 fungi associated with fruit tree decline syndrome in Ontario, Canada.</title>
        <authorList>
            <person name="Sulman M."/>
            <person name="Ellouze W."/>
            <person name="Ilyukhin E."/>
        </authorList>
    </citation>
    <scope>NUCLEOTIDE SEQUENCE [LARGE SCALE GENOMIC DNA]</scope>
    <source>
        <strain evidence="1 2">M11/M66-122</strain>
    </source>
</reference>
<evidence type="ECO:0000313" key="1">
    <source>
        <dbReference type="EMBL" id="KAK7757288.1"/>
    </source>
</evidence>
<dbReference type="InterPro" id="IPR035979">
    <property type="entry name" value="RBD_domain_sf"/>
</dbReference>
<dbReference type="GO" id="GO:0003676">
    <property type="term" value="F:nucleic acid binding"/>
    <property type="evidence" value="ECO:0007669"/>
    <property type="project" value="InterPro"/>
</dbReference>
<dbReference type="Proteomes" id="UP001320420">
    <property type="component" value="Unassembled WGS sequence"/>
</dbReference>
<evidence type="ECO:0000313" key="2">
    <source>
        <dbReference type="Proteomes" id="UP001320420"/>
    </source>
</evidence>
<protein>
    <submittedName>
        <fullName evidence="1">Uncharacterized protein</fullName>
    </submittedName>
</protein>
<organism evidence="1 2">
    <name type="scientific">Diatrype stigma</name>
    <dbReference type="NCBI Taxonomy" id="117547"/>
    <lineage>
        <taxon>Eukaryota</taxon>
        <taxon>Fungi</taxon>
        <taxon>Dikarya</taxon>
        <taxon>Ascomycota</taxon>
        <taxon>Pezizomycotina</taxon>
        <taxon>Sordariomycetes</taxon>
        <taxon>Xylariomycetidae</taxon>
        <taxon>Xylariales</taxon>
        <taxon>Diatrypaceae</taxon>
        <taxon>Diatrype</taxon>
    </lineage>
</organism>
<gene>
    <name evidence="1" type="ORF">SLS62_000838</name>
</gene>
<accession>A0AAN9UZL5</accession>
<keyword evidence="2" id="KW-1185">Reference proteome</keyword>
<proteinExistence type="predicted"/>
<dbReference type="SUPFAM" id="SSF54928">
    <property type="entry name" value="RNA-binding domain, RBD"/>
    <property type="match status" value="1"/>
</dbReference>
<dbReference type="EMBL" id="JAKJXP020000003">
    <property type="protein sequence ID" value="KAK7757288.1"/>
    <property type="molecule type" value="Genomic_DNA"/>
</dbReference>
<comment type="caution">
    <text evidence="1">The sequence shown here is derived from an EMBL/GenBank/DDBJ whole genome shotgun (WGS) entry which is preliminary data.</text>
</comment>
<name>A0AAN9UZL5_9PEZI</name>